<dbReference type="Proteomes" id="UP000654367">
    <property type="component" value="Unassembled WGS sequence"/>
</dbReference>
<accession>A0ABQ2QA34</accession>
<feature type="transmembrane region" description="Helical" evidence="1">
    <location>
        <begin position="70"/>
        <end position="90"/>
    </location>
</feature>
<evidence type="ECO:0008006" key="4">
    <source>
        <dbReference type="Google" id="ProtNLM"/>
    </source>
</evidence>
<reference evidence="3" key="1">
    <citation type="journal article" date="2019" name="Int. J. Syst. Evol. Microbiol.">
        <title>The Global Catalogue of Microorganisms (GCM) 10K type strain sequencing project: providing services to taxonomists for standard genome sequencing and annotation.</title>
        <authorList>
            <consortium name="The Broad Institute Genomics Platform"/>
            <consortium name="The Broad Institute Genome Sequencing Center for Infectious Disease"/>
            <person name="Wu L."/>
            <person name="Ma J."/>
        </authorList>
    </citation>
    <scope>NUCLEOTIDE SEQUENCE [LARGE SCALE GENOMIC DNA]</scope>
    <source>
        <strain evidence="3">JCM 32304</strain>
    </source>
</reference>
<evidence type="ECO:0000256" key="1">
    <source>
        <dbReference type="SAM" id="Phobius"/>
    </source>
</evidence>
<name>A0ABQ2QA34_9GAMM</name>
<evidence type="ECO:0000313" key="3">
    <source>
        <dbReference type="Proteomes" id="UP000654367"/>
    </source>
</evidence>
<gene>
    <name evidence="2" type="ORF">GCM10009409_35830</name>
</gene>
<keyword evidence="1" id="KW-1133">Transmembrane helix</keyword>
<organism evidence="2 3">
    <name type="scientific">Shewanella saliphila</name>
    <dbReference type="NCBI Taxonomy" id="2282698"/>
    <lineage>
        <taxon>Bacteria</taxon>
        <taxon>Pseudomonadati</taxon>
        <taxon>Pseudomonadota</taxon>
        <taxon>Gammaproteobacteria</taxon>
        <taxon>Alteromonadales</taxon>
        <taxon>Shewanellaceae</taxon>
        <taxon>Shewanella</taxon>
    </lineage>
</organism>
<protein>
    <recommendedName>
        <fullName evidence="4">DUF2834 domain-containing protein</fullName>
    </recommendedName>
</protein>
<keyword evidence="1" id="KW-0812">Transmembrane</keyword>
<comment type="caution">
    <text evidence="2">The sequence shown here is derived from an EMBL/GenBank/DDBJ whole genome shotgun (WGS) entry which is preliminary data.</text>
</comment>
<feature type="transmembrane region" description="Helical" evidence="1">
    <location>
        <begin position="35"/>
        <end position="55"/>
    </location>
</feature>
<keyword evidence="3" id="KW-1185">Reference proteome</keyword>
<sequence length="97" mass="11132">MESPELSIILLNLIIVLIAYLSIYPKLAGNDFNKISFYDLFASGFALLVVGLNYWGSGHEFSLLITTTNWFWFTLATYGAIEIPIMVWYFKKQKVKV</sequence>
<feature type="transmembrane region" description="Helical" evidence="1">
    <location>
        <begin position="6"/>
        <end position="23"/>
    </location>
</feature>
<proteinExistence type="predicted"/>
<keyword evidence="1" id="KW-0472">Membrane</keyword>
<dbReference type="RefSeq" id="WP_188922875.1">
    <property type="nucleotide sequence ID" value="NZ_BMQV01000055.1"/>
</dbReference>
<dbReference type="EMBL" id="BMQV01000055">
    <property type="protein sequence ID" value="GGP67604.1"/>
    <property type="molecule type" value="Genomic_DNA"/>
</dbReference>
<evidence type="ECO:0000313" key="2">
    <source>
        <dbReference type="EMBL" id="GGP67604.1"/>
    </source>
</evidence>